<evidence type="ECO:0000313" key="3">
    <source>
        <dbReference type="Proteomes" id="UP000588098"/>
    </source>
</evidence>
<keyword evidence="3" id="KW-1185">Reference proteome</keyword>
<feature type="region of interest" description="Disordered" evidence="1">
    <location>
        <begin position="136"/>
        <end position="159"/>
    </location>
</feature>
<name>A0A7W9UYK2_9ACTN</name>
<evidence type="ECO:0008006" key="4">
    <source>
        <dbReference type="Google" id="ProtNLM"/>
    </source>
</evidence>
<protein>
    <recommendedName>
        <fullName evidence="4">Acyl-CoA dehydrogenase/oxidase C-terminal domain-containing protein</fullName>
    </recommendedName>
</protein>
<dbReference type="EMBL" id="JACHJL010000006">
    <property type="protein sequence ID" value="MBB5936045.1"/>
    <property type="molecule type" value="Genomic_DNA"/>
</dbReference>
<feature type="region of interest" description="Disordered" evidence="1">
    <location>
        <begin position="239"/>
        <end position="267"/>
    </location>
</feature>
<dbReference type="Proteomes" id="UP000588098">
    <property type="component" value="Unassembled WGS sequence"/>
</dbReference>
<dbReference type="Gene3D" id="1.20.140.10">
    <property type="entry name" value="Butyryl-CoA Dehydrogenase, subunit A, domain 3"/>
    <property type="match status" value="1"/>
</dbReference>
<organism evidence="2 3">
    <name type="scientific">Streptomyces zagrosensis</name>
    <dbReference type="NCBI Taxonomy" id="1042984"/>
    <lineage>
        <taxon>Bacteria</taxon>
        <taxon>Bacillati</taxon>
        <taxon>Actinomycetota</taxon>
        <taxon>Actinomycetes</taxon>
        <taxon>Kitasatosporales</taxon>
        <taxon>Streptomycetaceae</taxon>
        <taxon>Streptomyces</taxon>
    </lineage>
</organism>
<gene>
    <name evidence="2" type="ORF">FHS42_003114</name>
</gene>
<proteinExistence type="predicted"/>
<sequence>MTGAGQLLLAYAHFNPPGHRDLAAHLRYVERSARKLARSTSCAMARWQGRMETKQGFRGRIVDIGAELFAMSAACVRAERLRTEGAHGAEPYQLAEAFCHQSRIRVGELFGRLWTNTDDLDRKIVSEVLRGRTPGWRRASSTPVTTVPGSPTPHRGCRGGPTCIARSADAPSRHRSFNFAVSVETRCLWRHGRQRSYGPAPAVRCPSTQTMHSAPPACLAQLLGLPAYMLADDRASSCRSTEHGARSTEHGARSTEHGARSTEHGARSTECFRLTPCPPCPVAPSPRRPVVRPKFRASPPRAPFVSWVRSLPAMAESY</sequence>
<reference evidence="2 3" key="1">
    <citation type="submission" date="2020-08" db="EMBL/GenBank/DDBJ databases">
        <title>Genomic Encyclopedia of Type Strains, Phase III (KMG-III): the genomes of soil and plant-associated and newly described type strains.</title>
        <authorList>
            <person name="Whitman W."/>
        </authorList>
    </citation>
    <scope>NUCLEOTIDE SEQUENCE [LARGE SCALE GENOMIC DNA]</scope>
    <source>
        <strain evidence="2 3">CECT 8305</strain>
    </source>
</reference>
<accession>A0A7W9UYK2</accession>
<comment type="caution">
    <text evidence="2">The sequence shown here is derived from an EMBL/GenBank/DDBJ whole genome shotgun (WGS) entry which is preliminary data.</text>
</comment>
<feature type="compositionally biased region" description="Low complexity" evidence="1">
    <location>
        <begin position="140"/>
        <end position="153"/>
    </location>
</feature>
<evidence type="ECO:0000313" key="2">
    <source>
        <dbReference type="EMBL" id="MBB5936045.1"/>
    </source>
</evidence>
<evidence type="ECO:0000256" key="1">
    <source>
        <dbReference type="SAM" id="MobiDB-lite"/>
    </source>
</evidence>
<dbReference type="AlphaFoldDB" id="A0A7W9UYK2"/>